<dbReference type="EMBL" id="JABSNM010000022">
    <property type="protein sequence ID" value="NRT58066.1"/>
    <property type="molecule type" value="Genomic_DNA"/>
</dbReference>
<dbReference type="SUPFAM" id="SSF52540">
    <property type="entry name" value="P-loop containing nucleoside triphosphate hydrolases"/>
    <property type="match status" value="2"/>
</dbReference>
<name>A0ABX2G6V5_9BURK</name>
<proteinExistence type="predicted"/>
<dbReference type="InterPro" id="IPR045055">
    <property type="entry name" value="DNA2/NAM7-like"/>
</dbReference>
<dbReference type="RefSeq" id="WP_173807094.1">
    <property type="nucleotide sequence ID" value="NZ_JABSNM010000022.1"/>
</dbReference>
<dbReference type="Pfam" id="PF13086">
    <property type="entry name" value="AAA_11"/>
    <property type="match status" value="2"/>
</dbReference>
<gene>
    <name evidence="3" type="ORF">HNQ01_003832</name>
</gene>
<dbReference type="Proteomes" id="UP001516061">
    <property type="component" value="Unassembled WGS sequence"/>
</dbReference>
<dbReference type="InterPro" id="IPR041677">
    <property type="entry name" value="DNA2/NAM7_AAA_11"/>
</dbReference>
<comment type="caution">
    <text evidence="3">The sequence shown here is derived from an EMBL/GenBank/DDBJ whole genome shotgun (WGS) entry which is preliminary data.</text>
</comment>
<dbReference type="PANTHER" id="PTHR10887">
    <property type="entry name" value="DNA2/NAM7 HELICASE FAMILY"/>
    <property type="match status" value="1"/>
</dbReference>
<evidence type="ECO:0000259" key="2">
    <source>
        <dbReference type="Pfam" id="PF13087"/>
    </source>
</evidence>
<sequence>MANLHVQIDETARPEVEKQLRRLQATGRYFTDWVEDDGPLSDHLLDHLFAHAQPARYHAANLTLDAQAEFITLALRPVIEAPGVLPLAPGFSLALIGTWPRRATHPVLRLRRLHEMADTPTRPFERLIEAVVFQNDARATGRPYLPPGGNLLSGPLASELPLISSQTRDRLGEWRDFLAWKRRLVNARSVGMRYVSMDWNDPAEAEPCLRLQVHAPDAATLAQARSRLQREDLVLLPLEASSDAWTLQPAETPGPGRRPHTVRVGRLVPGCDEPKVVDAQRRPGEDDLRPAGVQAEWLVTLDDEDIDALQRRPRGQDAPTVAAHQAQRANLIARWPRAGFLSVSQAGDLGLIARQERMLKDLAEQGGCAPYLSSWLFDVTQARPGPGRTPPWPGGATVLNAAQRDAVGKMLTAPDLFLLQGPPGTGKTTVIVEAITRFVSRGETVLLSSQAHNAVDNALGRLTGSTAVRAIRLGREDRITDEGRDFVGARSLARYYRALASHSQDRLKPWDTERHEHDRLVHWLEQADLLGQDSEALGHRLQAQVQQVHDGAQALADARAVLQAERQAQEDHAERLRALTALQAELMAPGRSGQPAVLEASLVPEAEVLVQALLAMGPAGARLSVRADEWRDLPSQRAAQLWLLLADLDRLTRATAELRQQALRLQAGHHTPDALDPQTRQRLQALETEIEHLQDQLDHSDDPELIQRLRLCRRERLNLREHSARGELATLAWEQVFADPSPWRVTGHNPVEFGQRLEQALAPIRQALEIAHLSRERLLEQVQVQHQTLAATPPTLPDDRPVHRAEQAWRRACSDETALRLQRAELRKRLGALLGEAPMPLLDESGAALDALDEEDIEPRLQAERRRHREGLDALARRLAHEQAHRDLWKPLHLAWQEDLAAQIRAAEDQPNGCPDWTHLKAEWPGLCNVVALTCNENPRTLEEAGHTTFDVALIDEVSKATPLEMLMPMMRARRSVLVGDHRQLPPLFQEGQEAVDFQTAADEAADGGTDQASALTPDNLRRFERMVTASLFKAHFEQADASLRERLTMQFRMHPQIMALVNRFYENQLVCGLSDPDTQRAHGLTIPAADGETLIQPDEHVLWIDTSCGTDGLPAREDLDAGGRPLRTNLLEAQLIAQLLLRLDRAAVEAGHDARRRLTVGIVSFYAAQLRCIRQQINTVRPPAGWQAIEVDINTVIRYQGQERDVVLVSLVRNDGRGPEVRRSRRANVARYEFINVAMSRARSLLLVLGACTMLESREVELPHMDRPGRQVRRIYQEMFRHLDSTDALVPARTVMRTAAALPRRAPVRSAAGVRTGRHGDLA</sequence>
<dbReference type="InterPro" id="IPR047187">
    <property type="entry name" value="SF1_C_Upf1"/>
</dbReference>
<protein>
    <submittedName>
        <fullName evidence="3">DNA polymerase III delta prime subunit</fullName>
    </submittedName>
</protein>
<dbReference type="PANTHER" id="PTHR10887:SF495">
    <property type="entry name" value="HELICASE SENATAXIN ISOFORM X1-RELATED"/>
    <property type="match status" value="1"/>
</dbReference>
<evidence type="ECO:0000259" key="1">
    <source>
        <dbReference type="Pfam" id="PF13086"/>
    </source>
</evidence>
<feature type="domain" description="DNA2/NAM7 helicase helicase" evidence="1">
    <location>
        <begin position="922"/>
        <end position="988"/>
    </location>
</feature>
<dbReference type="Pfam" id="PF13087">
    <property type="entry name" value="AAA_12"/>
    <property type="match status" value="1"/>
</dbReference>
<evidence type="ECO:0000313" key="3">
    <source>
        <dbReference type="EMBL" id="NRT58066.1"/>
    </source>
</evidence>
<accession>A0ABX2G6V5</accession>
<feature type="domain" description="DNA2/NAM7 helicase helicase" evidence="1">
    <location>
        <begin position="399"/>
        <end position="577"/>
    </location>
</feature>
<keyword evidence="4" id="KW-1185">Reference proteome</keyword>
<dbReference type="Gene3D" id="3.40.50.300">
    <property type="entry name" value="P-loop containing nucleotide triphosphate hydrolases"/>
    <property type="match status" value="3"/>
</dbReference>
<feature type="domain" description="DNA2/NAM7 helicase-like C-terminal" evidence="2">
    <location>
        <begin position="1030"/>
        <end position="1252"/>
    </location>
</feature>
<dbReference type="CDD" id="cd18808">
    <property type="entry name" value="SF1_C_Upf1"/>
    <property type="match status" value="1"/>
</dbReference>
<evidence type="ECO:0000313" key="4">
    <source>
        <dbReference type="Proteomes" id="UP001516061"/>
    </source>
</evidence>
<organism evidence="3 4">
    <name type="scientific">Sphaerotilus uruguayifluvii</name>
    <dbReference type="NCBI Taxonomy" id="2735897"/>
    <lineage>
        <taxon>Bacteria</taxon>
        <taxon>Pseudomonadati</taxon>
        <taxon>Pseudomonadota</taxon>
        <taxon>Betaproteobacteria</taxon>
        <taxon>Burkholderiales</taxon>
        <taxon>Sphaerotilaceae</taxon>
        <taxon>Sphaerotilus</taxon>
    </lineage>
</organism>
<dbReference type="InterPro" id="IPR041679">
    <property type="entry name" value="DNA2/NAM7-like_C"/>
</dbReference>
<dbReference type="InterPro" id="IPR027417">
    <property type="entry name" value="P-loop_NTPase"/>
</dbReference>
<reference evidence="3 4" key="1">
    <citation type="submission" date="2020-05" db="EMBL/GenBank/DDBJ databases">
        <title>Genomic Encyclopedia of Type Strains, Phase IV (KMG-V): Genome sequencing to study the core and pangenomes of soil and plant-associated prokaryotes.</title>
        <authorList>
            <person name="Whitman W."/>
        </authorList>
    </citation>
    <scope>NUCLEOTIDE SEQUENCE [LARGE SCALE GENOMIC DNA]</scope>
    <source>
        <strain evidence="3 4">C29</strain>
    </source>
</reference>